<dbReference type="AlphaFoldDB" id="W0GKJ8"/>
<dbReference type="KEGG" id="smir:SMM_0236"/>
<keyword evidence="1" id="KW-0812">Transmembrane</keyword>
<organism evidence="2 3">
    <name type="scientific">Spiroplasma mirum ATCC 29335</name>
    <dbReference type="NCBI Taxonomy" id="838561"/>
    <lineage>
        <taxon>Bacteria</taxon>
        <taxon>Bacillati</taxon>
        <taxon>Mycoplasmatota</taxon>
        <taxon>Mollicutes</taxon>
        <taxon>Entomoplasmatales</taxon>
        <taxon>Spiroplasmataceae</taxon>
        <taxon>Spiroplasma</taxon>
    </lineage>
</organism>
<dbReference type="KEGG" id="smia:P344_01440"/>
<dbReference type="Proteomes" id="UP000019260">
    <property type="component" value="Chromosome"/>
</dbReference>
<name>W0GKJ8_9MOLU</name>
<evidence type="ECO:0000256" key="1">
    <source>
        <dbReference type="SAM" id="Phobius"/>
    </source>
</evidence>
<feature type="transmembrane region" description="Helical" evidence="1">
    <location>
        <begin position="34"/>
        <end position="54"/>
    </location>
</feature>
<accession>W0GKJ8</accession>
<keyword evidence="1" id="KW-1133">Transmembrane helix</keyword>
<evidence type="ECO:0000313" key="2">
    <source>
        <dbReference type="EMBL" id="AHI57653.1"/>
    </source>
</evidence>
<dbReference type="STRING" id="838561.P344_01440"/>
<dbReference type="HOGENOM" id="CLU_2847610_0_0_14"/>
<dbReference type="EMBL" id="CP006720">
    <property type="protein sequence ID" value="AHI57653.1"/>
    <property type="molecule type" value="Genomic_DNA"/>
</dbReference>
<protein>
    <submittedName>
        <fullName evidence="2">Uncharacterized protein</fullName>
    </submittedName>
</protein>
<dbReference type="RefSeq" id="WP_025317052.1">
    <property type="nucleotide sequence ID" value="NZ_CP002082.1"/>
</dbReference>
<keyword evidence="3" id="KW-1185">Reference proteome</keyword>
<proteinExistence type="predicted"/>
<sequence>MQTSLILLLFAIGGAINIFSPKYLQFINNDNFKLFLVFIFVVTFFIVGIFVSLVTNTKFTHNNDG</sequence>
<dbReference type="PATRIC" id="fig|838561.3.peg.271"/>
<evidence type="ECO:0000313" key="3">
    <source>
        <dbReference type="Proteomes" id="UP000019260"/>
    </source>
</evidence>
<reference evidence="2 3" key="1">
    <citation type="submission" date="2013-09" db="EMBL/GenBank/DDBJ databases">
        <title>Complete genome sequence of Spiroplasma mirum suckling mouse cataract agent.</title>
        <authorList>
            <person name="Landry C.A."/>
            <person name="Bastian F.O."/>
            <person name="Thune R.L."/>
        </authorList>
    </citation>
    <scope>NUCLEOTIDE SEQUENCE [LARGE SCALE GENOMIC DNA]</scope>
    <source>
        <strain evidence="2 3">SMCA</strain>
    </source>
</reference>
<keyword evidence="1" id="KW-0472">Membrane</keyword>
<gene>
    <name evidence="2" type="ORF">P344_01440</name>
</gene>